<reference evidence="4" key="1">
    <citation type="submission" date="2016-10" db="EMBL/GenBank/DDBJ databases">
        <authorList>
            <person name="Varghese N."/>
            <person name="Submissions S."/>
        </authorList>
    </citation>
    <scope>NUCLEOTIDE SEQUENCE [LARGE SCALE GENOMIC DNA]</scope>
    <source>
        <strain evidence="4">CGMCC 4.6825</strain>
    </source>
</reference>
<evidence type="ECO:0000256" key="1">
    <source>
        <dbReference type="SAM" id="MobiDB-lite"/>
    </source>
</evidence>
<feature type="region of interest" description="Disordered" evidence="1">
    <location>
        <begin position="67"/>
        <end position="97"/>
    </location>
</feature>
<feature type="domain" description="HNH nuclease" evidence="2">
    <location>
        <begin position="20"/>
        <end position="67"/>
    </location>
</feature>
<keyword evidence="4" id="KW-1185">Reference proteome</keyword>
<dbReference type="EMBL" id="FOGO01000007">
    <property type="protein sequence ID" value="SES03486.1"/>
    <property type="molecule type" value="Genomic_DNA"/>
</dbReference>
<evidence type="ECO:0000259" key="2">
    <source>
        <dbReference type="SMART" id="SM00507"/>
    </source>
</evidence>
<sequence>MSGGWQGSDRVDRLPPGWKKIRAEVLARDVICVLCGVRPSSHCDHIKAKTDDHQPSKLQGVCAECHGRKSSAEGNAAQRANPRPGRRRPPEQHPGLR</sequence>
<dbReference type="RefSeq" id="WP_075001160.1">
    <property type="nucleotide sequence ID" value="NZ_FOGO01000007.1"/>
</dbReference>
<dbReference type="InterPro" id="IPR003615">
    <property type="entry name" value="HNH_nuc"/>
</dbReference>
<dbReference type="SMART" id="SM00507">
    <property type="entry name" value="HNHc"/>
    <property type="match status" value="1"/>
</dbReference>
<evidence type="ECO:0000313" key="3">
    <source>
        <dbReference type="EMBL" id="SES03486.1"/>
    </source>
</evidence>
<evidence type="ECO:0000313" key="4">
    <source>
        <dbReference type="Proteomes" id="UP000182841"/>
    </source>
</evidence>
<protein>
    <recommendedName>
        <fullName evidence="2">HNH nuclease domain-containing protein</fullName>
    </recommendedName>
</protein>
<accession>A0A1H9U220</accession>
<name>A0A1H9U220_9ACTN</name>
<dbReference type="Proteomes" id="UP000182841">
    <property type="component" value="Unassembled WGS sequence"/>
</dbReference>
<dbReference type="AlphaFoldDB" id="A0A1H9U220"/>
<proteinExistence type="predicted"/>
<organism evidence="3 4">
    <name type="scientific">Streptomyces qinglanensis</name>
    <dbReference type="NCBI Taxonomy" id="943816"/>
    <lineage>
        <taxon>Bacteria</taxon>
        <taxon>Bacillati</taxon>
        <taxon>Actinomycetota</taxon>
        <taxon>Actinomycetes</taxon>
        <taxon>Kitasatosporales</taxon>
        <taxon>Streptomycetaceae</taxon>
        <taxon>Streptomyces</taxon>
    </lineage>
</organism>
<gene>
    <name evidence="3" type="ORF">SAMN05421870_107241</name>
</gene>
<dbReference type="OrthoDB" id="3234360at2"/>